<evidence type="ECO:0000313" key="2">
    <source>
        <dbReference type="Proteomes" id="UP000254704"/>
    </source>
</evidence>
<sequence>MTKEIIERLGKIEEILSVIVQNKNIRFAYINENSNELWNGHDICHFMQISLSDFITKIASTADFPIPVIKENNCLSSKWRSGTIIEWIKKQENLRE</sequence>
<protein>
    <submittedName>
        <fullName evidence="1">Uncharacterized protein</fullName>
    </submittedName>
</protein>
<dbReference type="Proteomes" id="UP000254704">
    <property type="component" value="Unassembled WGS sequence"/>
</dbReference>
<accession>A0A379EU76</accession>
<evidence type="ECO:0000313" key="1">
    <source>
        <dbReference type="EMBL" id="SUC09930.1"/>
    </source>
</evidence>
<dbReference type="AlphaFoldDB" id="A0A379EU76"/>
<dbReference type="EMBL" id="UGTV01000015">
    <property type="protein sequence ID" value="SUC09930.1"/>
    <property type="molecule type" value="Genomic_DNA"/>
</dbReference>
<proteinExistence type="predicted"/>
<gene>
    <name evidence="1" type="ORF">NCTC11621_00958</name>
</gene>
<reference evidence="1 2" key="1">
    <citation type="submission" date="2018-06" db="EMBL/GenBank/DDBJ databases">
        <authorList>
            <consortium name="Pathogen Informatics"/>
            <person name="Doyle S."/>
        </authorList>
    </citation>
    <scope>NUCLEOTIDE SEQUENCE [LARGE SCALE GENOMIC DNA]</scope>
    <source>
        <strain evidence="1 2">NCTC11621</strain>
    </source>
</reference>
<organism evidence="1 2">
    <name type="scientific">Pasteurella canis</name>
    <dbReference type="NCBI Taxonomy" id="753"/>
    <lineage>
        <taxon>Bacteria</taxon>
        <taxon>Pseudomonadati</taxon>
        <taxon>Pseudomonadota</taxon>
        <taxon>Gammaproteobacteria</taxon>
        <taxon>Pasteurellales</taxon>
        <taxon>Pasteurellaceae</taxon>
        <taxon>Pasteurella</taxon>
    </lineage>
</organism>
<name>A0A379EU76_9PAST</name>
<dbReference type="RefSeq" id="WP_115322776.1">
    <property type="nucleotide sequence ID" value="NZ_UGTV01000015.1"/>
</dbReference>